<comment type="pathway">
    <text evidence="2 11">Amino-acid biosynthesis; L-histidine biosynthesis; L-histidine from 5-phospho-alpha-D-ribose 1-diphosphate: step 1/9.</text>
</comment>
<dbReference type="NCBIfam" id="TIGR00070">
    <property type="entry name" value="hisG"/>
    <property type="match status" value="1"/>
</dbReference>
<dbReference type="EC" id="2.4.2.17" evidence="4 11"/>
<evidence type="ECO:0000256" key="4">
    <source>
        <dbReference type="ARBA" id="ARBA00011946"/>
    </source>
</evidence>
<dbReference type="InterPro" id="IPR015867">
    <property type="entry name" value="N-reg_PII/ATP_PRibTrfase_C"/>
</dbReference>
<evidence type="ECO:0000256" key="7">
    <source>
        <dbReference type="ARBA" id="ARBA00022676"/>
    </source>
</evidence>
<comment type="catalytic activity">
    <reaction evidence="1 11">
        <text>1-(5-phospho-beta-D-ribosyl)-ATP + diphosphate = 5-phospho-alpha-D-ribose 1-diphosphate + ATP</text>
        <dbReference type="Rhea" id="RHEA:18473"/>
        <dbReference type="ChEBI" id="CHEBI:30616"/>
        <dbReference type="ChEBI" id="CHEBI:33019"/>
        <dbReference type="ChEBI" id="CHEBI:58017"/>
        <dbReference type="ChEBI" id="CHEBI:73183"/>
        <dbReference type="EC" id="2.4.2.17"/>
    </reaction>
</comment>
<keyword evidence="11" id="KW-0963">Cytoplasm</keyword>
<dbReference type="PANTHER" id="PTHR21403">
    <property type="entry name" value="ATP PHOSPHORIBOSYLTRANSFERASE ATP-PRTASE"/>
    <property type="match status" value="1"/>
</dbReference>
<feature type="domain" description="ATP phosphoribosyltransferase catalytic" evidence="12">
    <location>
        <begin position="54"/>
        <end position="221"/>
    </location>
</feature>
<keyword evidence="8 11" id="KW-0808">Transferase</keyword>
<evidence type="ECO:0000256" key="6">
    <source>
        <dbReference type="ARBA" id="ARBA00022605"/>
    </source>
</evidence>
<organism evidence="14 15">
    <name type="scientific">Candidatus Thermofonsia Clade 3 bacterium</name>
    <dbReference type="NCBI Taxonomy" id="2364212"/>
    <lineage>
        <taxon>Bacteria</taxon>
        <taxon>Bacillati</taxon>
        <taxon>Chloroflexota</taxon>
        <taxon>Candidatus Thermofontia</taxon>
        <taxon>Candidatus Thermofonsia Clade 3</taxon>
    </lineage>
</organism>
<keyword evidence="6 11" id="KW-0028">Amino-acid biosynthesis</keyword>
<evidence type="ECO:0000313" key="15">
    <source>
        <dbReference type="Proteomes" id="UP000230790"/>
    </source>
</evidence>
<dbReference type="Pfam" id="PF08029">
    <property type="entry name" value="HisG_C"/>
    <property type="match status" value="1"/>
</dbReference>
<evidence type="ECO:0000256" key="10">
    <source>
        <dbReference type="ARBA" id="ARBA00024861"/>
    </source>
</evidence>
<dbReference type="HAMAP" id="MF_00079">
    <property type="entry name" value="HisG_Long"/>
    <property type="match status" value="1"/>
</dbReference>
<dbReference type="Gene3D" id="3.30.70.120">
    <property type="match status" value="1"/>
</dbReference>
<dbReference type="PROSITE" id="PS01316">
    <property type="entry name" value="ATP_P_PHORIBOSYLTR"/>
    <property type="match status" value="1"/>
</dbReference>
<dbReference type="InterPro" id="IPR001348">
    <property type="entry name" value="ATP_PRibTrfase_HisG"/>
</dbReference>
<dbReference type="GO" id="GO:0005524">
    <property type="term" value="F:ATP binding"/>
    <property type="evidence" value="ECO:0007669"/>
    <property type="project" value="UniProtKB-KW"/>
</dbReference>
<dbReference type="GO" id="GO:0005737">
    <property type="term" value="C:cytoplasm"/>
    <property type="evidence" value="ECO:0007669"/>
    <property type="project" value="UniProtKB-SubCell"/>
</dbReference>
<evidence type="ECO:0000313" key="14">
    <source>
        <dbReference type="EMBL" id="PJF47054.1"/>
    </source>
</evidence>
<dbReference type="PANTHER" id="PTHR21403:SF8">
    <property type="entry name" value="ATP PHOSPHORIBOSYLTRANSFERASE"/>
    <property type="match status" value="1"/>
</dbReference>
<comment type="function">
    <text evidence="10 11">Catalyzes the condensation of ATP and 5-phosphoribose 1-diphosphate to form N'-(5'-phosphoribosyl)-ATP (PR-ATP). Has a crucial role in the pathway because the rate of histidine biosynthesis seems to be controlled primarily by regulation of HisG enzymatic activity.</text>
</comment>
<dbReference type="Proteomes" id="UP000230790">
    <property type="component" value="Unassembled WGS sequence"/>
</dbReference>
<keyword evidence="11" id="KW-0479">Metal-binding</keyword>
<evidence type="ECO:0000256" key="9">
    <source>
        <dbReference type="ARBA" id="ARBA00023102"/>
    </source>
</evidence>
<dbReference type="InterPro" id="IPR013115">
    <property type="entry name" value="HisG_C"/>
</dbReference>
<dbReference type="SUPFAM" id="SSF53850">
    <property type="entry name" value="Periplasmic binding protein-like II"/>
    <property type="match status" value="1"/>
</dbReference>
<evidence type="ECO:0000256" key="11">
    <source>
        <dbReference type="HAMAP-Rule" id="MF_00079"/>
    </source>
</evidence>
<dbReference type="Gene3D" id="3.40.190.10">
    <property type="entry name" value="Periplasmic binding protein-like II"/>
    <property type="match status" value="2"/>
</dbReference>
<proteinExistence type="inferred from homology"/>
<dbReference type="GO" id="GO:0000287">
    <property type="term" value="F:magnesium ion binding"/>
    <property type="evidence" value="ECO:0007669"/>
    <property type="project" value="UniProtKB-UniRule"/>
</dbReference>
<dbReference type="InterPro" id="IPR011322">
    <property type="entry name" value="N-reg_PII-like_a/b"/>
</dbReference>
<comment type="subcellular location">
    <subcellularLocation>
        <location evidence="11">Cytoplasm</location>
    </subcellularLocation>
</comment>
<comment type="activity regulation">
    <text evidence="11">Feedback inhibited by histidine.</text>
</comment>
<dbReference type="AlphaFoldDB" id="A0A2M8QB82"/>
<protein>
    <recommendedName>
        <fullName evidence="5 11">ATP phosphoribosyltransferase</fullName>
        <shortName evidence="11">ATP-PRT</shortName>
        <shortName evidence="11">ATP-PRTase</shortName>
        <ecNumber evidence="4 11">2.4.2.17</ecNumber>
    </recommendedName>
</protein>
<accession>A0A2M8QB82</accession>
<keyword evidence="9 11" id="KW-0368">Histidine biosynthesis</keyword>
<dbReference type="CDD" id="cd13593">
    <property type="entry name" value="PBP2_HisGL3"/>
    <property type="match status" value="1"/>
</dbReference>
<gene>
    <name evidence="11 14" type="primary">hisG</name>
    <name evidence="14" type="ORF">CUN48_10630</name>
</gene>
<evidence type="ECO:0000256" key="8">
    <source>
        <dbReference type="ARBA" id="ARBA00022679"/>
    </source>
</evidence>
<keyword evidence="11" id="KW-0460">Magnesium</keyword>
<dbReference type="NCBIfam" id="TIGR03455">
    <property type="entry name" value="HisG_C-term"/>
    <property type="match status" value="1"/>
</dbReference>
<dbReference type="UniPathway" id="UPA00031">
    <property type="reaction ID" value="UER00006"/>
</dbReference>
<evidence type="ECO:0000259" key="12">
    <source>
        <dbReference type="Pfam" id="PF01634"/>
    </source>
</evidence>
<evidence type="ECO:0000256" key="1">
    <source>
        <dbReference type="ARBA" id="ARBA00000915"/>
    </source>
</evidence>
<keyword evidence="11" id="KW-0067">ATP-binding</keyword>
<dbReference type="GO" id="GO:0000105">
    <property type="term" value="P:L-histidine biosynthetic process"/>
    <property type="evidence" value="ECO:0007669"/>
    <property type="project" value="UniProtKB-UniRule"/>
</dbReference>
<comment type="caution">
    <text evidence="14">The sequence shown here is derived from an EMBL/GenBank/DDBJ whole genome shotgun (WGS) entry which is preliminary data.</text>
</comment>
<dbReference type="InterPro" id="IPR020621">
    <property type="entry name" value="ATP-PRT_HisG_long"/>
</dbReference>
<evidence type="ECO:0000256" key="5">
    <source>
        <dbReference type="ARBA" id="ARBA00020998"/>
    </source>
</evidence>
<dbReference type="InterPro" id="IPR013820">
    <property type="entry name" value="ATP_PRibTrfase_cat"/>
</dbReference>
<keyword evidence="11" id="KW-0547">Nucleotide-binding</keyword>
<comment type="cofactor">
    <cofactor evidence="11">
        <name>Mg(2+)</name>
        <dbReference type="ChEBI" id="CHEBI:18420"/>
    </cofactor>
</comment>
<dbReference type="SUPFAM" id="SSF54913">
    <property type="entry name" value="GlnB-like"/>
    <property type="match status" value="1"/>
</dbReference>
<evidence type="ECO:0000259" key="13">
    <source>
        <dbReference type="Pfam" id="PF08029"/>
    </source>
</evidence>
<evidence type="ECO:0000256" key="2">
    <source>
        <dbReference type="ARBA" id="ARBA00004667"/>
    </source>
</evidence>
<dbReference type="InterPro" id="IPR018198">
    <property type="entry name" value="ATP_PRibTrfase_CS"/>
</dbReference>
<dbReference type="EMBL" id="PGTN01000071">
    <property type="protein sequence ID" value="PJF47054.1"/>
    <property type="molecule type" value="Genomic_DNA"/>
</dbReference>
<comment type="similarity">
    <text evidence="3 11">Belongs to the ATP phosphoribosyltransferase family. Long subfamily.</text>
</comment>
<name>A0A2M8QB82_9CHLR</name>
<reference evidence="14 15" key="1">
    <citation type="submission" date="2017-11" db="EMBL/GenBank/DDBJ databases">
        <title>Evolution of Phototrophy in the Chloroflexi Phylum Driven by Horizontal Gene Transfer.</title>
        <authorList>
            <person name="Ward L.M."/>
            <person name="Hemp J."/>
            <person name="Shih P.M."/>
            <person name="Mcglynn S.E."/>
            <person name="Fischer W."/>
        </authorList>
    </citation>
    <scope>NUCLEOTIDE SEQUENCE [LARGE SCALE GENOMIC DNA]</scope>
    <source>
        <strain evidence="14">JP3_7</strain>
    </source>
</reference>
<dbReference type="Pfam" id="PF01634">
    <property type="entry name" value="HisG"/>
    <property type="match status" value="1"/>
</dbReference>
<dbReference type="GO" id="GO:0003879">
    <property type="term" value="F:ATP phosphoribosyltransferase activity"/>
    <property type="evidence" value="ECO:0007669"/>
    <property type="project" value="UniProtKB-UniRule"/>
</dbReference>
<sequence>MRNDIRLALPSKGRLQQPTLDFLARCGFDVKQSATRSYIGHIPALPQVTVLFQRPRDIVVSVAGGGVDFGITGYDVIADANAGEAAHVLHDALGYGKCRVVIAVPESWEDVRTMAELAAKVRAMAQPLRVVTKYPHLTREFLRTHNVAPFTLIDAEGSLEVVPEIGYADIIVDIAETGATLQQNRLRVIEDGIILHTQASLVANCNSLKRPEVMDVAIEMLEYFEAHQRAEGYFMIWANVRGQSLEDVGRTITLRTTLGGLQGPTIAPIYPNPHSAAANPGAHWFAVNLVVGRHELTDAIEQLRAIGGSGVVVTPATYIFEEQPSRVAALRAFRQSLR</sequence>
<feature type="domain" description="Histidine biosynthesis HisG C-terminal" evidence="13">
    <location>
        <begin position="230"/>
        <end position="315"/>
    </location>
</feature>
<evidence type="ECO:0000256" key="3">
    <source>
        <dbReference type="ARBA" id="ARBA00007955"/>
    </source>
</evidence>
<keyword evidence="7 11" id="KW-0328">Glycosyltransferase</keyword>